<dbReference type="EMBL" id="NKXO01000038">
    <property type="protein sequence ID" value="PKQ67059.1"/>
    <property type="molecule type" value="Genomic_DNA"/>
</dbReference>
<keyword evidence="8" id="KW-0830">Ubiquinone</keyword>
<evidence type="ECO:0000259" key="7">
    <source>
        <dbReference type="Pfam" id="PF00361"/>
    </source>
</evidence>
<keyword evidence="4 5" id="KW-0472">Membrane</keyword>
<keyword evidence="2 5" id="KW-0812">Transmembrane</keyword>
<sequence length="472" mass="54081">MENLLNNFIESFWQKFPFLLPEISITIGLNLLLLISLFEKKWQNKIWFASLLEGLYALILLVSMYLTYQMPQETFFPAFRQMILLSTLLVAIFFPKPAQIAQNKVLGEYYFLLLAASLGLMLMLKSQEWLSLLISLELSAVALYVLVVLSWQKNSLEGSLKYLLFGIMASAIMIYGISWLYGLQGRVLSFENIFWKISNSQLTYVAFILVLSGFLLKISAFPWHIWTPDAYQIAPTSVTAFLATAPKIASTAVLYKISLAYEPVLPVLPQVFFLIAVASILVGNLVAFWQKNLKRMLAYSSVANAGFLLIATNLYKSNDEKIFLFFLLVYVLANFLLFALAEHYETKHQIIEIQAFEGLGQKDTFLMIAMFVGFLTLAGLPPTAGFTAKMLLFSLLWEKYQSSQESFLLIWLVIGLLATFLALFYYLKIPFLAFFRPSKNFQRQKNLRLYLLVSLLLLLLLLLFFRPFLLFK</sequence>
<evidence type="ECO:0000256" key="1">
    <source>
        <dbReference type="ARBA" id="ARBA00004127"/>
    </source>
</evidence>
<feature type="transmembrane region" description="Helical" evidence="5">
    <location>
        <begin position="296"/>
        <end position="316"/>
    </location>
</feature>
<dbReference type="InterPro" id="IPR001750">
    <property type="entry name" value="ND/Mrp_TM"/>
</dbReference>
<comment type="similarity">
    <text evidence="5">Belongs to the complex I subunit 2 family.</text>
</comment>
<feature type="transmembrane region" description="Helical" evidence="5">
    <location>
        <begin position="130"/>
        <end position="150"/>
    </location>
</feature>
<dbReference type="Proteomes" id="UP000233387">
    <property type="component" value="Unassembled WGS sequence"/>
</dbReference>
<dbReference type="GO" id="GO:0012505">
    <property type="term" value="C:endomembrane system"/>
    <property type="evidence" value="ECO:0007669"/>
    <property type="project" value="UniProtKB-SubCell"/>
</dbReference>
<evidence type="ECO:0000313" key="8">
    <source>
        <dbReference type="EMBL" id="PKQ67059.1"/>
    </source>
</evidence>
<keyword evidence="3 5" id="KW-1133">Transmembrane helix</keyword>
<dbReference type="Pfam" id="PF00361">
    <property type="entry name" value="Proton_antipo_M"/>
    <property type="match status" value="1"/>
</dbReference>
<dbReference type="GO" id="GO:0008137">
    <property type="term" value="F:NADH dehydrogenase (ubiquinone) activity"/>
    <property type="evidence" value="ECO:0007669"/>
    <property type="project" value="InterPro"/>
</dbReference>
<feature type="transmembrane region" description="Helical" evidence="5">
    <location>
        <begin position="106"/>
        <end position="124"/>
    </location>
</feature>
<evidence type="ECO:0000256" key="2">
    <source>
        <dbReference type="ARBA" id="ARBA00022692"/>
    </source>
</evidence>
<evidence type="ECO:0000256" key="4">
    <source>
        <dbReference type="ARBA" id="ARBA00023136"/>
    </source>
</evidence>
<keyword evidence="9" id="KW-1185">Reference proteome</keyword>
<feature type="transmembrane region" description="Helical" evidence="5">
    <location>
        <begin position="447"/>
        <end position="469"/>
    </location>
</feature>
<feature type="transmembrane region" description="Helical" evidence="5">
    <location>
        <begin position="408"/>
        <end position="427"/>
    </location>
</feature>
<comment type="caution">
    <text evidence="8">The sequence shown here is derived from an EMBL/GenBank/DDBJ whole genome shotgun (WGS) entry which is preliminary data.</text>
</comment>
<feature type="transmembrane region" description="Helical" evidence="5">
    <location>
        <begin position="267"/>
        <end position="289"/>
    </location>
</feature>
<dbReference type="GO" id="GO:0005886">
    <property type="term" value="C:plasma membrane"/>
    <property type="evidence" value="ECO:0007669"/>
    <property type="project" value="UniProtKB-SubCell"/>
</dbReference>
<evidence type="ECO:0000256" key="6">
    <source>
        <dbReference type="RuleBase" id="RU000320"/>
    </source>
</evidence>
<dbReference type="HAMAP" id="MF_00445">
    <property type="entry name" value="NDH1_NuoN_1"/>
    <property type="match status" value="1"/>
</dbReference>
<comment type="subcellular location">
    <subcellularLocation>
        <location evidence="5">Cell membrane</location>
        <topology evidence="5">Multi-pass membrane protein</topology>
    </subcellularLocation>
    <subcellularLocation>
        <location evidence="1">Endomembrane system</location>
        <topology evidence="1">Multi-pass membrane protein</topology>
    </subcellularLocation>
    <subcellularLocation>
        <location evidence="6">Membrane</location>
        <topology evidence="6">Multi-pass membrane protein</topology>
    </subcellularLocation>
</comment>
<evidence type="ECO:0000313" key="9">
    <source>
        <dbReference type="Proteomes" id="UP000233387"/>
    </source>
</evidence>
<comment type="function">
    <text evidence="5">NDH-1 shuttles electrons from NADH, via FMN and iron-sulfur (Fe-S) centers, to quinones in the respiratory chain. The immediate electron acceptor for the enzyme in this species is believed to be a menaquinone. Couples the redox reaction to proton translocation (for every two electrons transferred, four hydrogen ions are translocated across the cytoplasmic membrane), and thus conserves the redox energy in a proton gradient.</text>
</comment>
<comment type="catalytic activity">
    <reaction evidence="5">
        <text>a quinone + NADH + 5 H(+)(in) = a quinol + NAD(+) + 4 H(+)(out)</text>
        <dbReference type="Rhea" id="RHEA:57888"/>
        <dbReference type="ChEBI" id="CHEBI:15378"/>
        <dbReference type="ChEBI" id="CHEBI:24646"/>
        <dbReference type="ChEBI" id="CHEBI:57540"/>
        <dbReference type="ChEBI" id="CHEBI:57945"/>
        <dbReference type="ChEBI" id="CHEBI:132124"/>
    </reaction>
</comment>
<comment type="subunit">
    <text evidence="5">NDH-1 is composed of 14 different subunits. Subunits NuoA, H, J, K, L, M, N constitute the membrane sector of the complex.</text>
</comment>
<dbReference type="AlphaFoldDB" id="A0A2N3I9S5"/>
<dbReference type="InterPro" id="IPR010096">
    <property type="entry name" value="NADH-Q_OxRdtase_suN/2"/>
</dbReference>
<feature type="transmembrane region" description="Helical" evidence="5">
    <location>
        <begin position="12"/>
        <end position="34"/>
    </location>
</feature>
<proteinExistence type="inferred from homology"/>
<feature type="transmembrane region" description="Helical" evidence="5">
    <location>
        <begin position="46"/>
        <end position="68"/>
    </location>
</feature>
<feature type="transmembrane region" description="Helical" evidence="5">
    <location>
        <begin position="365"/>
        <end position="388"/>
    </location>
</feature>
<feature type="domain" description="NADH:quinone oxidoreductase/Mrp antiporter transmembrane" evidence="7">
    <location>
        <begin position="126"/>
        <end position="401"/>
    </location>
</feature>
<dbReference type="OrthoDB" id="9811718at2"/>
<reference evidence="8 9" key="1">
    <citation type="submission" date="2017-06" db="EMBL/GenBank/DDBJ databases">
        <title>Raineya orbicola gen. nov., sp. nov. a slightly thermophilic bacterium of the phylum Bacteroidetes and the description of Raineyaceae fam. nov.</title>
        <authorList>
            <person name="Albuquerque L."/>
            <person name="Polonia A.R.M."/>
            <person name="Barroso C."/>
            <person name="Froufe H.J.C."/>
            <person name="Lage O."/>
            <person name="Lobo-Da-Cunha A."/>
            <person name="Egas C."/>
            <person name="Da Costa M.S."/>
        </authorList>
    </citation>
    <scope>NUCLEOTIDE SEQUENCE [LARGE SCALE GENOMIC DNA]</scope>
    <source>
        <strain evidence="8 9">SPSPC-11</strain>
    </source>
</reference>
<dbReference type="GO" id="GO:0042773">
    <property type="term" value="P:ATP synthesis coupled electron transport"/>
    <property type="evidence" value="ECO:0007669"/>
    <property type="project" value="InterPro"/>
</dbReference>
<feature type="transmembrane region" description="Helical" evidence="5">
    <location>
        <begin position="322"/>
        <end position="344"/>
    </location>
</feature>
<dbReference type="GO" id="GO:0050136">
    <property type="term" value="F:NADH dehydrogenase (quinone) (non-electrogenic) activity"/>
    <property type="evidence" value="ECO:0007669"/>
    <property type="project" value="UniProtKB-UniRule"/>
</dbReference>
<keyword evidence="5" id="KW-0874">Quinone</keyword>
<evidence type="ECO:0000256" key="5">
    <source>
        <dbReference type="HAMAP-Rule" id="MF_00445"/>
    </source>
</evidence>
<organism evidence="8 9">
    <name type="scientific">Raineya orbicola</name>
    <dbReference type="NCBI Taxonomy" id="2016530"/>
    <lineage>
        <taxon>Bacteria</taxon>
        <taxon>Pseudomonadati</taxon>
        <taxon>Bacteroidota</taxon>
        <taxon>Cytophagia</taxon>
        <taxon>Cytophagales</taxon>
        <taxon>Raineyaceae</taxon>
        <taxon>Raineya</taxon>
    </lineage>
</organism>
<keyword evidence="5" id="KW-1003">Cell membrane</keyword>
<protein>
    <recommendedName>
        <fullName evidence="5">NADH-quinone oxidoreductase subunit N</fullName>
        <ecNumber evidence="5">7.1.1.-</ecNumber>
    </recommendedName>
    <alternativeName>
        <fullName evidence="5">NADH dehydrogenase I subunit N</fullName>
    </alternativeName>
    <alternativeName>
        <fullName evidence="5">NDH-1 subunit N</fullName>
    </alternativeName>
</protein>
<accession>A0A2N3I9S5</accession>
<dbReference type="EC" id="7.1.1.-" evidence="5"/>
<keyword evidence="5" id="KW-1278">Translocase</keyword>
<evidence type="ECO:0000256" key="3">
    <source>
        <dbReference type="ARBA" id="ARBA00022989"/>
    </source>
</evidence>
<feature type="transmembrane region" description="Helical" evidence="5">
    <location>
        <begin position="202"/>
        <end position="221"/>
    </location>
</feature>
<dbReference type="GO" id="GO:0048038">
    <property type="term" value="F:quinone binding"/>
    <property type="evidence" value="ECO:0007669"/>
    <property type="project" value="UniProtKB-KW"/>
</dbReference>
<keyword evidence="5" id="KW-0520">NAD</keyword>
<name>A0A2N3I9S5_9BACT</name>
<gene>
    <name evidence="5" type="primary">nuoN</name>
    <name evidence="8" type="ORF">Rain11_2164</name>
</gene>
<keyword evidence="5" id="KW-0813">Transport</keyword>
<feature type="transmembrane region" description="Helical" evidence="5">
    <location>
        <begin position="74"/>
        <end position="94"/>
    </location>
</feature>
<feature type="transmembrane region" description="Helical" evidence="5">
    <location>
        <begin position="162"/>
        <end position="182"/>
    </location>
</feature>
<feature type="transmembrane region" description="Helical" evidence="5">
    <location>
        <begin position="233"/>
        <end position="255"/>
    </location>
</feature>
<dbReference type="PANTHER" id="PTHR22773">
    <property type="entry name" value="NADH DEHYDROGENASE"/>
    <property type="match status" value="1"/>
</dbReference>
<dbReference type="RefSeq" id="WP_101359427.1">
    <property type="nucleotide sequence ID" value="NZ_NKXO01000038.1"/>
</dbReference>